<feature type="DNA-binding region" description="H-T-H motif" evidence="2">
    <location>
        <begin position="25"/>
        <end position="44"/>
    </location>
</feature>
<dbReference type="Proteomes" id="UP000182089">
    <property type="component" value="Unassembled WGS sequence"/>
</dbReference>
<dbReference type="Gene3D" id="1.10.357.10">
    <property type="entry name" value="Tetracycline Repressor, domain 2"/>
    <property type="match status" value="1"/>
</dbReference>
<organism evidence="4 5">
    <name type="scientific">Ligilactobacillus ruminis</name>
    <dbReference type="NCBI Taxonomy" id="1623"/>
    <lineage>
        <taxon>Bacteria</taxon>
        <taxon>Bacillati</taxon>
        <taxon>Bacillota</taxon>
        <taxon>Bacilli</taxon>
        <taxon>Lactobacillales</taxon>
        <taxon>Lactobacillaceae</taxon>
        <taxon>Ligilactobacillus</taxon>
    </lineage>
</organism>
<dbReference type="PANTHER" id="PTHR43479:SF11">
    <property type="entry name" value="ACREF_ENVCD OPERON REPRESSOR-RELATED"/>
    <property type="match status" value="1"/>
</dbReference>
<evidence type="ECO:0000313" key="4">
    <source>
        <dbReference type="EMBL" id="SEM81368.1"/>
    </source>
</evidence>
<dbReference type="PANTHER" id="PTHR43479">
    <property type="entry name" value="ACREF/ENVCD OPERON REPRESSOR-RELATED"/>
    <property type="match status" value="1"/>
</dbReference>
<name>A0ABY1ACL0_9LACO</name>
<evidence type="ECO:0000313" key="5">
    <source>
        <dbReference type="Proteomes" id="UP000182089"/>
    </source>
</evidence>
<reference evidence="4 5" key="1">
    <citation type="submission" date="2016-10" db="EMBL/GenBank/DDBJ databases">
        <authorList>
            <person name="Varghese N."/>
            <person name="Submissions S."/>
        </authorList>
    </citation>
    <scope>NUCLEOTIDE SEQUENCE [LARGE SCALE GENOMIC DNA]</scope>
    <source>
        <strain evidence="4 5">WC1T17</strain>
    </source>
</reference>
<keyword evidence="1 2" id="KW-0238">DNA-binding</keyword>
<evidence type="ECO:0000256" key="1">
    <source>
        <dbReference type="ARBA" id="ARBA00023125"/>
    </source>
</evidence>
<dbReference type="PROSITE" id="PS50977">
    <property type="entry name" value="HTH_TETR_2"/>
    <property type="match status" value="1"/>
</dbReference>
<dbReference type="InterPro" id="IPR009057">
    <property type="entry name" value="Homeodomain-like_sf"/>
</dbReference>
<dbReference type="EMBL" id="FOCC01000009">
    <property type="protein sequence ID" value="SEM81368.1"/>
    <property type="molecule type" value="Genomic_DNA"/>
</dbReference>
<accession>A0ABY1ACL0</accession>
<sequence>MNKSVRKIIDSYLSLVNQYGKVDVPILAITKNADISRATFYNHFNNVEEVVVLIEQDIDKQINQTIQKYRQDYVDQPYLMLAQKVLPILYEKRDILKILYTSPLRAHWLNFLRQKYDGWVSSFFKTNKDNKIPKYYSKNMSYFFYFSIVELWLAKPIPEDPQTFEKIFLQMVSTPIINLI</sequence>
<gene>
    <name evidence="4" type="ORF">SAMN05216431_10970</name>
</gene>
<dbReference type="InterPro" id="IPR001647">
    <property type="entry name" value="HTH_TetR"/>
</dbReference>
<feature type="domain" description="HTH tetR-type" evidence="3">
    <location>
        <begin position="2"/>
        <end position="62"/>
    </location>
</feature>
<evidence type="ECO:0000259" key="3">
    <source>
        <dbReference type="PROSITE" id="PS50977"/>
    </source>
</evidence>
<evidence type="ECO:0000256" key="2">
    <source>
        <dbReference type="PROSITE-ProRule" id="PRU00335"/>
    </source>
</evidence>
<comment type="caution">
    <text evidence="4">The sequence shown here is derived from an EMBL/GenBank/DDBJ whole genome shotgun (WGS) entry which is preliminary data.</text>
</comment>
<dbReference type="SUPFAM" id="SSF46689">
    <property type="entry name" value="Homeodomain-like"/>
    <property type="match status" value="1"/>
</dbReference>
<proteinExistence type="predicted"/>
<dbReference type="InterPro" id="IPR050624">
    <property type="entry name" value="HTH-type_Tx_Regulator"/>
</dbReference>
<protein>
    <submittedName>
        <fullName evidence="4">Transcriptional regulator, TetR family</fullName>
    </submittedName>
</protein>